<dbReference type="STRING" id="1745343.A0A2J6PLZ1"/>
<reference evidence="4 5" key="1">
    <citation type="submission" date="2016-05" db="EMBL/GenBank/DDBJ databases">
        <title>A degradative enzymes factory behind the ericoid mycorrhizal symbiosis.</title>
        <authorList>
            <consortium name="DOE Joint Genome Institute"/>
            <person name="Martino E."/>
            <person name="Morin E."/>
            <person name="Grelet G."/>
            <person name="Kuo A."/>
            <person name="Kohler A."/>
            <person name="Daghino S."/>
            <person name="Barry K."/>
            <person name="Choi C."/>
            <person name="Cichocki N."/>
            <person name="Clum A."/>
            <person name="Copeland A."/>
            <person name="Hainaut M."/>
            <person name="Haridas S."/>
            <person name="Labutti K."/>
            <person name="Lindquist E."/>
            <person name="Lipzen A."/>
            <person name="Khouja H.-R."/>
            <person name="Murat C."/>
            <person name="Ohm R."/>
            <person name="Olson A."/>
            <person name="Spatafora J."/>
            <person name="Veneault-Fourrey C."/>
            <person name="Henrissat B."/>
            <person name="Grigoriev I."/>
            <person name="Martin F."/>
            <person name="Perotto S."/>
        </authorList>
    </citation>
    <scope>NUCLEOTIDE SEQUENCE [LARGE SCALE GENOMIC DNA]</scope>
    <source>
        <strain evidence="4 5">UAMH 7357</strain>
    </source>
</reference>
<protein>
    <recommendedName>
        <fullName evidence="3">Chromo domain-containing protein</fullName>
    </recommendedName>
</protein>
<evidence type="ECO:0000256" key="2">
    <source>
        <dbReference type="SAM" id="MobiDB-lite"/>
    </source>
</evidence>
<dbReference type="Gene3D" id="2.40.50.40">
    <property type="match status" value="1"/>
</dbReference>
<feature type="domain" description="Chromo" evidence="3">
    <location>
        <begin position="258"/>
        <end position="304"/>
    </location>
</feature>
<feature type="compositionally biased region" description="Polar residues" evidence="2">
    <location>
        <begin position="195"/>
        <end position="204"/>
    </location>
</feature>
<feature type="region of interest" description="Disordered" evidence="2">
    <location>
        <begin position="338"/>
        <end position="383"/>
    </location>
</feature>
<feature type="region of interest" description="Disordered" evidence="2">
    <location>
        <begin position="712"/>
        <end position="744"/>
    </location>
</feature>
<feature type="region of interest" description="Disordered" evidence="2">
    <location>
        <begin position="783"/>
        <end position="816"/>
    </location>
</feature>
<feature type="compositionally biased region" description="Basic and acidic residues" evidence="2">
    <location>
        <begin position="1025"/>
        <end position="1039"/>
    </location>
</feature>
<feature type="region of interest" description="Disordered" evidence="2">
    <location>
        <begin position="129"/>
        <end position="149"/>
    </location>
</feature>
<evidence type="ECO:0000259" key="3">
    <source>
        <dbReference type="PROSITE" id="PS50013"/>
    </source>
</evidence>
<evidence type="ECO:0000313" key="5">
    <source>
        <dbReference type="Proteomes" id="UP000235672"/>
    </source>
</evidence>
<keyword evidence="5" id="KW-1185">Reference proteome</keyword>
<feature type="region of interest" description="Disordered" evidence="2">
    <location>
        <begin position="430"/>
        <end position="466"/>
    </location>
</feature>
<feature type="region of interest" description="Disordered" evidence="2">
    <location>
        <begin position="999"/>
        <end position="1041"/>
    </location>
</feature>
<name>A0A2J6PLZ1_9HELO</name>
<dbReference type="InterPro" id="IPR000953">
    <property type="entry name" value="Chromo/chromo_shadow_dom"/>
</dbReference>
<feature type="compositionally biased region" description="Polar residues" evidence="2">
    <location>
        <begin position="1006"/>
        <end position="1017"/>
    </location>
</feature>
<dbReference type="InterPro" id="IPR016197">
    <property type="entry name" value="Chromo-like_dom_sf"/>
</dbReference>
<dbReference type="Proteomes" id="UP000235672">
    <property type="component" value="Unassembled WGS sequence"/>
</dbReference>
<feature type="compositionally biased region" description="Acidic residues" evidence="2">
    <location>
        <begin position="245"/>
        <end position="256"/>
    </location>
</feature>
<dbReference type="OrthoDB" id="112058at2759"/>
<dbReference type="GO" id="GO:0006338">
    <property type="term" value="P:chromatin remodeling"/>
    <property type="evidence" value="ECO:0007669"/>
    <property type="project" value="UniProtKB-ARBA"/>
</dbReference>
<accession>A0A2J6PLZ1</accession>
<dbReference type="AlphaFoldDB" id="A0A2J6PLZ1"/>
<dbReference type="PROSITE" id="PS50013">
    <property type="entry name" value="CHROMO_2"/>
    <property type="match status" value="1"/>
</dbReference>
<feature type="region of interest" description="Disordered" evidence="2">
    <location>
        <begin position="163"/>
        <end position="256"/>
    </location>
</feature>
<feature type="region of interest" description="Disordered" evidence="2">
    <location>
        <begin position="1070"/>
        <end position="1095"/>
    </location>
</feature>
<feature type="compositionally biased region" description="Basic residues" evidence="2">
    <location>
        <begin position="226"/>
        <end position="238"/>
    </location>
</feature>
<proteinExistence type="predicted"/>
<dbReference type="SUPFAM" id="SSF54160">
    <property type="entry name" value="Chromo domain-like"/>
    <property type="match status" value="1"/>
</dbReference>
<dbReference type="EMBL" id="KZ613516">
    <property type="protein sequence ID" value="PMD15027.1"/>
    <property type="molecule type" value="Genomic_DNA"/>
</dbReference>
<evidence type="ECO:0000256" key="1">
    <source>
        <dbReference type="ARBA" id="ARBA00011353"/>
    </source>
</evidence>
<sequence length="1208" mass="133196">MAFEMLSLLPLSLDRGNRRGFHQHGRRKLAWLFDMGSGEYDETKAWTVGAFGDFRKQLSFTFSEIVYIVDIRICSPDFFAAKAACSTSKMFARRYEATPVPTRGSKIRPSELRSLVYVERRVGIPRPPPLIIDLTQDDEDDYQIPSRNEPLDMTSHFAALAIRPTGSPSTPRPFHPESSSNPHRSAPQRTPRDAQATSSPSGSANRRSNKRKESESGEEGEEKKIWSMKRPLRARKHNPMPSIEQDGDGEDDSDGEEFDVERVIAQRTGPNGIHEYLLGWVGYTELNWIPAQNCNCAELIAQFHAVPQFDFPAQSHAGQQLIEQERIRWLERYAGQRADTPARPVRAPGPRTARNPKTGRFERKRVKNPPPQIGNPIPQNGTPPPQIVQVMLDSVDHENENIGHDEEVDALMNAVNDLLRDAEDNAIHIPFPTMSPFDAPSHDSNPRLSESPSHEQGDARHEDRAYDTISIRQTPVIEETSLPEVHAGQHNQRPRQTAKIYWERDTPGAEVEQTSFMHMRSTDANGLATMHPETGQISQEHPAQANRWIAVKSKPAQLSFTTPRRESICATTIQNTSLSALTNSARDSHTKSAHAWSAINSRNATPTGLVSSLNTSPSRAHGPRFTIVEEKAAYLSPASSLANANAELIKAPETVSEQSRSIESPRGNQVCPPICMSAHKSATAKPKVPDYWTSQIQDPGIIGVTAASAAHVQQPWKPGMPGAKSFSASPASHRRTKSRSPLSLLQASQLSVTTQTTQLSWDNQLRAAFSQSSEAGLTVDTTQSSVSGIAQSSQSQCRLRPLRDADSESPESEPALGVRLPFGLAMSQAMQALHTGNYFGGASTTLNNPPSLLHVPQRLIFNMGPRGQGNLESQCVANVVGAKTVLQQAKPAKLFMSSPSSVIDSQVSHGFVSNSVRTSNATHRRRVRSVAKSPLLESRVSTNRKISNTKPSRRKVIMALQRGADAIEAEIASTTGPHLASKKTVAAVLSTASANASRRQAFAQKQAPSAKTRQPVRSPSVAAKEFMEAREQERREKEAPTLIRAEVNRDYGPYYPKGLSLIAQLLAAESPSKDSSTRSNTPRQPCSSVQHRSFSTADLLNRQPRDIFHHDLRKSLIASSLQHYLNIQLITSHFIHWYALRHHIADPPTIEFTYSSILRLKSSKSLAAFRMNRCVFGIGPSQNADIAVTRGYHNTVFMACPCASCNLC</sequence>
<evidence type="ECO:0000313" key="4">
    <source>
        <dbReference type="EMBL" id="PMD15027.1"/>
    </source>
</evidence>
<comment type="subunit">
    <text evidence="1">Component of the NuA4 histone acetyltransferase complex.</text>
</comment>
<organism evidence="4 5">
    <name type="scientific">Hyaloscypha hepaticicola</name>
    <dbReference type="NCBI Taxonomy" id="2082293"/>
    <lineage>
        <taxon>Eukaryota</taxon>
        <taxon>Fungi</taxon>
        <taxon>Dikarya</taxon>
        <taxon>Ascomycota</taxon>
        <taxon>Pezizomycotina</taxon>
        <taxon>Leotiomycetes</taxon>
        <taxon>Helotiales</taxon>
        <taxon>Hyaloscyphaceae</taxon>
        <taxon>Hyaloscypha</taxon>
    </lineage>
</organism>
<feature type="compositionally biased region" description="Polar residues" evidence="2">
    <location>
        <begin position="1077"/>
        <end position="1095"/>
    </location>
</feature>
<gene>
    <name evidence="4" type="ORF">NA56DRAFT_754267</name>
</gene>
<feature type="compositionally biased region" description="Basic and acidic residues" evidence="2">
    <location>
        <begin position="211"/>
        <end position="225"/>
    </location>
</feature>
<feature type="compositionally biased region" description="Low complexity" evidence="2">
    <location>
        <begin position="783"/>
        <end position="796"/>
    </location>
</feature>
<feature type="compositionally biased region" description="Basic and acidic residues" evidence="2">
    <location>
        <begin position="452"/>
        <end position="466"/>
    </location>
</feature>